<dbReference type="PANTHER" id="PTHR24362">
    <property type="entry name" value="SERINE/THREONINE-PROTEIN KINASE NEK"/>
    <property type="match status" value="1"/>
</dbReference>
<reference evidence="2 3" key="1">
    <citation type="submission" date="2018-06" db="EMBL/GenBank/DDBJ databases">
        <title>Comparative genomics reveals the genomic features of Rhizophagus irregularis, R. cerebriforme, R. diaphanum and Gigaspora rosea, and their symbiotic lifestyle signature.</title>
        <authorList>
            <person name="Morin E."/>
            <person name="San Clemente H."/>
            <person name="Chen E.C.H."/>
            <person name="De La Providencia I."/>
            <person name="Hainaut M."/>
            <person name="Kuo A."/>
            <person name="Kohler A."/>
            <person name="Murat C."/>
            <person name="Tang N."/>
            <person name="Roy S."/>
            <person name="Loubradou J."/>
            <person name="Henrissat B."/>
            <person name="Grigoriev I.V."/>
            <person name="Corradi N."/>
            <person name="Roux C."/>
            <person name="Martin F.M."/>
        </authorList>
    </citation>
    <scope>NUCLEOTIDE SEQUENCE [LARGE SCALE GENOMIC DNA]</scope>
    <source>
        <strain evidence="2 3">DAOM 194757</strain>
    </source>
</reference>
<evidence type="ECO:0000259" key="1">
    <source>
        <dbReference type="PROSITE" id="PS50011"/>
    </source>
</evidence>
<dbReference type="InterPro" id="IPR011009">
    <property type="entry name" value="Kinase-like_dom_sf"/>
</dbReference>
<dbReference type="AlphaFoldDB" id="A0A397VGL1"/>
<accession>A0A397VGL1</accession>
<feature type="non-terminal residue" evidence="2">
    <location>
        <position position="97"/>
    </location>
</feature>
<feature type="domain" description="Protein kinase" evidence="1">
    <location>
        <begin position="1"/>
        <end position="97"/>
    </location>
</feature>
<dbReference type="Proteomes" id="UP000266673">
    <property type="component" value="Unassembled WGS sequence"/>
</dbReference>
<dbReference type="GO" id="GO:0005524">
    <property type="term" value="F:ATP binding"/>
    <property type="evidence" value="ECO:0007669"/>
    <property type="project" value="InterPro"/>
</dbReference>
<organism evidence="2 3">
    <name type="scientific">Gigaspora rosea</name>
    <dbReference type="NCBI Taxonomy" id="44941"/>
    <lineage>
        <taxon>Eukaryota</taxon>
        <taxon>Fungi</taxon>
        <taxon>Fungi incertae sedis</taxon>
        <taxon>Mucoromycota</taxon>
        <taxon>Glomeromycotina</taxon>
        <taxon>Glomeromycetes</taxon>
        <taxon>Diversisporales</taxon>
        <taxon>Gigasporaceae</taxon>
        <taxon>Gigaspora</taxon>
    </lineage>
</organism>
<dbReference type="EMBL" id="QKWP01000387">
    <property type="protein sequence ID" value="RIB20971.1"/>
    <property type="molecule type" value="Genomic_DNA"/>
</dbReference>
<dbReference type="PANTHER" id="PTHR24362:SF309">
    <property type="entry name" value="PROTEIN KINASE DOMAIN-CONTAINING PROTEIN"/>
    <property type="match status" value="1"/>
</dbReference>
<dbReference type="STRING" id="44941.A0A397VGL1"/>
<dbReference type="SUPFAM" id="SSF56112">
    <property type="entry name" value="Protein kinase-like (PK-like)"/>
    <property type="match status" value="1"/>
</dbReference>
<dbReference type="Gene3D" id="1.10.510.10">
    <property type="entry name" value="Transferase(Phosphotransferase) domain 1"/>
    <property type="match status" value="1"/>
</dbReference>
<gene>
    <name evidence="2" type="ORF">C2G38_1880076</name>
</gene>
<proteinExistence type="predicted"/>
<name>A0A397VGL1_9GLOM</name>
<dbReference type="InterPro" id="IPR000719">
    <property type="entry name" value="Prot_kinase_dom"/>
</dbReference>
<dbReference type="PROSITE" id="PS50011">
    <property type="entry name" value="PROTEIN_KINASE_DOM"/>
    <property type="match status" value="1"/>
</dbReference>
<keyword evidence="3" id="KW-1185">Reference proteome</keyword>
<keyword evidence="2" id="KW-0808">Transferase</keyword>
<feature type="non-terminal residue" evidence="2">
    <location>
        <position position="1"/>
    </location>
</feature>
<protein>
    <submittedName>
        <fullName evidence="2">Kinase-like domain-containing protein</fullName>
    </submittedName>
</protein>
<evidence type="ECO:0000313" key="3">
    <source>
        <dbReference type="Proteomes" id="UP000266673"/>
    </source>
</evidence>
<comment type="caution">
    <text evidence="2">The sequence shown here is derived from an EMBL/GenBank/DDBJ whole genome shotgun (WGS) entry which is preliminary data.</text>
</comment>
<dbReference type="OrthoDB" id="2418780at2759"/>
<evidence type="ECO:0000313" key="2">
    <source>
        <dbReference type="EMBL" id="RIB20971.1"/>
    </source>
</evidence>
<keyword evidence="2" id="KW-0418">Kinase</keyword>
<dbReference type="GO" id="GO:0004672">
    <property type="term" value="F:protein kinase activity"/>
    <property type="evidence" value="ECO:0007669"/>
    <property type="project" value="InterPro"/>
</dbReference>
<dbReference type="Pfam" id="PF00069">
    <property type="entry name" value="Pkinase"/>
    <property type="match status" value="1"/>
</dbReference>
<sequence>KIAILFYIVNRLNTLHKANLVHKNFHSGNIVCENIFNPYITDVGLCRPVSQNSISEEIYGVIPYIAPEVLYKKEYIQESDIYSFGIIMSEVFTGYPP</sequence>